<dbReference type="InterPro" id="IPR009011">
    <property type="entry name" value="Man6P_isomerase_rcpt-bd_dom_sf"/>
</dbReference>
<sequence length="497" mass="55901">MAAMRWTAFAVALLCIVVIPVYARVFGVQHHHAAYFDAAQKAGAFRCLDDSATIQFSSVNDDICDCADGSDEPGTSACIALRGSTVTLLPPEWKFQCTDDAHISQVFPHNRVNDGICDCCDGSDEAETPVLCANRCAEVAKELMVQRHTEQESNRKSAERKAEMRIAAQRRREEVASDLAALEAQHAKMVSRLAVLEERKIAAEKEENAPLAEVPMKANESDVSHVENEFADDATFCIQWRETDDCIPNGSRLSNMDKECFSVIDSGSSGYCECWANFRRDESDEAPKAGLEREAKGDEVEMHMNIITYNFSCGHPTLTCMYVCAHNGEVGVDEGHEKVQHFSTLTVAEEYYIIKDDLDGLETRIKDAKKRLSPPTITTEELLLTLEGMEFNLDNNEHTYKIIMFDRIEQCDLEKVSYSILLGKWNSFAESTYSTWTKDTRDFSRMIYDDGLECWNSGSRRVEVHLVCGPENKLVMVEEPSFCKYSMMFETPAICDD</sequence>
<dbReference type="PANTHER" id="PTHR12630">
    <property type="entry name" value="N-LINKED OLIGOSACCHARIDE PROCESSING"/>
    <property type="match status" value="1"/>
</dbReference>
<evidence type="ECO:0000313" key="8">
    <source>
        <dbReference type="EMBL" id="CCM16384.1"/>
    </source>
</evidence>
<dbReference type="GO" id="GO:0017177">
    <property type="term" value="C:glucosidase II complex"/>
    <property type="evidence" value="ECO:0007669"/>
    <property type="project" value="TreeGrafter"/>
</dbReference>
<keyword evidence="2 6" id="KW-0732">Signal</keyword>
<organism evidence="8">
    <name type="scientific">Leishmania guyanensis</name>
    <dbReference type="NCBI Taxonomy" id="5670"/>
    <lineage>
        <taxon>Eukaryota</taxon>
        <taxon>Discoba</taxon>
        <taxon>Euglenozoa</taxon>
        <taxon>Kinetoplastea</taxon>
        <taxon>Metakinetoplastina</taxon>
        <taxon>Trypanosomatida</taxon>
        <taxon>Trypanosomatidae</taxon>
        <taxon>Leishmaniinae</taxon>
        <taxon>Leishmania</taxon>
        <taxon>Leishmania guyanensis species complex</taxon>
    </lineage>
</organism>
<keyword evidence="5" id="KW-0175">Coiled coil</keyword>
<dbReference type="InterPro" id="IPR028146">
    <property type="entry name" value="PRKCSH_N"/>
</dbReference>
<name>A0A1E1IYK2_LEIGU</name>
<dbReference type="InterPro" id="IPR044865">
    <property type="entry name" value="MRH_dom"/>
</dbReference>
<keyword evidence="4" id="KW-1015">Disulfide bond</keyword>
<dbReference type="SUPFAM" id="SSF50911">
    <property type="entry name" value="Mannose 6-phosphate receptor domain"/>
    <property type="match status" value="1"/>
</dbReference>
<dbReference type="Gene3D" id="2.70.130.10">
    <property type="entry name" value="Mannose-6-phosphate receptor binding domain"/>
    <property type="match status" value="1"/>
</dbReference>
<dbReference type="EMBL" id="CALQ01001053">
    <property type="protein sequence ID" value="CCM16384.1"/>
    <property type="molecule type" value="Genomic_DNA"/>
</dbReference>
<feature type="signal peptide" evidence="6">
    <location>
        <begin position="1"/>
        <end position="23"/>
    </location>
</feature>
<dbReference type="AlphaFoldDB" id="A0A1E1IYK2"/>
<dbReference type="InterPro" id="IPR036607">
    <property type="entry name" value="PRKCSH"/>
</dbReference>
<feature type="coiled-coil region" evidence="5">
    <location>
        <begin position="165"/>
        <end position="206"/>
    </location>
</feature>
<proteinExistence type="predicted"/>
<dbReference type="Pfam" id="PF12999">
    <property type="entry name" value="PRKCSH-like"/>
    <property type="match status" value="1"/>
</dbReference>
<protein>
    <recommendedName>
        <fullName evidence="1">Glucosidase 2 subunit beta</fullName>
    </recommendedName>
</protein>
<evidence type="ECO:0000256" key="2">
    <source>
        <dbReference type="ARBA" id="ARBA00022729"/>
    </source>
</evidence>
<dbReference type="GO" id="GO:0006491">
    <property type="term" value="P:N-glycan processing"/>
    <property type="evidence" value="ECO:0007669"/>
    <property type="project" value="TreeGrafter"/>
</dbReference>
<evidence type="ECO:0000256" key="6">
    <source>
        <dbReference type="SAM" id="SignalP"/>
    </source>
</evidence>
<reference evidence="8" key="1">
    <citation type="submission" date="2012-08" db="EMBL/GenBank/DDBJ databases">
        <title>Comparative genomics of metastatic and non-metastatic Leishmania guyanensis provides insights into polygenic factors involved in Leishmania RNA virus infection.</title>
        <authorList>
            <person name="Smith D."/>
            <person name="Hertz-Fowler C."/>
            <person name="Martin R."/>
            <person name="Dickens N."/>
            <person name="Fasel N."/>
            <person name="Falquet L."/>
            <person name="Beverley S."/>
            <person name="Zangger H."/>
            <person name="Calderon-Copete S."/>
            <person name="Mottram J."/>
            <person name="Xenarios I."/>
        </authorList>
    </citation>
    <scope>NUCLEOTIDE SEQUENCE</scope>
    <source>
        <strain evidence="8">MHOM/BR/75/M4147/SSU:IR2SAT-LUC</strain>
    </source>
</reference>
<keyword evidence="3" id="KW-0256">Endoplasmic reticulum</keyword>
<dbReference type="Pfam" id="PF13015">
    <property type="entry name" value="PRKCSH_1"/>
    <property type="match status" value="1"/>
</dbReference>
<evidence type="ECO:0000256" key="4">
    <source>
        <dbReference type="ARBA" id="ARBA00023157"/>
    </source>
</evidence>
<dbReference type="InterPro" id="IPR036055">
    <property type="entry name" value="LDL_receptor-like_sf"/>
</dbReference>
<accession>A0A1E1IYK2</accession>
<evidence type="ECO:0000256" key="3">
    <source>
        <dbReference type="ARBA" id="ARBA00022824"/>
    </source>
</evidence>
<dbReference type="SUPFAM" id="SSF57424">
    <property type="entry name" value="LDL receptor-like module"/>
    <property type="match status" value="1"/>
</dbReference>
<evidence type="ECO:0000256" key="1">
    <source>
        <dbReference type="ARBA" id="ARBA00022387"/>
    </source>
</evidence>
<feature type="chain" id="PRO_5009113810" description="Glucosidase 2 subunit beta" evidence="6">
    <location>
        <begin position="24"/>
        <end position="497"/>
    </location>
</feature>
<dbReference type="PROSITE" id="PS51914">
    <property type="entry name" value="MRH"/>
    <property type="match status" value="1"/>
</dbReference>
<feature type="domain" description="MRH" evidence="7">
    <location>
        <begin position="380"/>
        <end position="497"/>
    </location>
</feature>
<dbReference type="PANTHER" id="PTHR12630:SF1">
    <property type="entry name" value="GLUCOSIDASE 2 SUBUNIT BETA"/>
    <property type="match status" value="1"/>
</dbReference>
<gene>
    <name evidence="8" type="primary">LgM4147LRVhigh.26.01250.00930</name>
    <name evidence="8" type="ORF">BN36_2638910</name>
</gene>
<evidence type="ECO:0000256" key="5">
    <source>
        <dbReference type="SAM" id="Coils"/>
    </source>
</evidence>
<dbReference type="InterPro" id="IPR039794">
    <property type="entry name" value="Gtb1-like"/>
</dbReference>
<evidence type="ECO:0000259" key="7">
    <source>
        <dbReference type="PROSITE" id="PS51914"/>
    </source>
</evidence>